<gene>
    <name evidence="2" type="ORF">HQR01_03745</name>
</gene>
<evidence type="ECO:0000313" key="2">
    <source>
        <dbReference type="EMBL" id="QKG70549.1"/>
    </source>
</evidence>
<evidence type="ECO:0000256" key="1">
    <source>
        <dbReference type="SAM" id="Phobius"/>
    </source>
</evidence>
<organism evidence="2 3">
    <name type="scientific">Erythrobacter mangrovi</name>
    <dbReference type="NCBI Taxonomy" id="2739433"/>
    <lineage>
        <taxon>Bacteria</taxon>
        <taxon>Pseudomonadati</taxon>
        <taxon>Pseudomonadota</taxon>
        <taxon>Alphaproteobacteria</taxon>
        <taxon>Sphingomonadales</taxon>
        <taxon>Erythrobacteraceae</taxon>
        <taxon>Erythrobacter/Porphyrobacter group</taxon>
        <taxon>Erythrobacter</taxon>
    </lineage>
</organism>
<keyword evidence="3" id="KW-1185">Reference proteome</keyword>
<proteinExistence type="predicted"/>
<feature type="transmembrane region" description="Helical" evidence="1">
    <location>
        <begin position="71"/>
        <end position="89"/>
    </location>
</feature>
<feature type="transmembrane region" description="Helical" evidence="1">
    <location>
        <begin position="32"/>
        <end position="50"/>
    </location>
</feature>
<name>A0A7D4CC93_9SPHN</name>
<evidence type="ECO:0008006" key="4">
    <source>
        <dbReference type="Google" id="ProtNLM"/>
    </source>
</evidence>
<dbReference type="Proteomes" id="UP000504693">
    <property type="component" value="Chromosome"/>
</dbReference>
<keyword evidence="1" id="KW-0812">Transmembrane</keyword>
<sequence length="100" mass="10481">MLLFALIGGAWLVSLLVALVRAELRPAAHALILAAGVAGAAVFGVVADAATSWGDKTDYWIAFAARLEDGGEFVMIIATFLACCAIFDIERRRGAAGEQD</sequence>
<dbReference type="RefSeq" id="WP_173212688.1">
    <property type="nucleotide sequence ID" value="NZ_CP053921.1"/>
</dbReference>
<dbReference type="AlphaFoldDB" id="A0A7D4CC93"/>
<protein>
    <recommendedName>
        <fullName evidence="4">Lycopene cyclase domain-containing protein</fullName>
    </recommendedName>
</protein>
<keyword evidence="1" id="KW-1133">Transmembrane helix</keyword>
<dbReference type="EMBL" id="CP053921">
    <property type="protein sequence ID" value="QKG70549.1"/>
    <property type="molecule type" value="Genomic_DNA"/>
</dbReference>
<evidence type="ECO:0000313" key="3">
    <source>
        <dbReference type="Proteomes" id="UP000504693"/>
    </source>
</evidence>
<accession>A0A7D4CC93</accession>
<reference evidence="2 3" key="1">
    <citation type="submission" date="2020-05" db="EMBL/GenBank/DDBJ databases">
        <title>Erythrobacter mangrovi sp. nov., isolated from rhizosphere soil of mangrove plant (Kandelia candel).</title>
        <authorList>
            <person name="Ye Y.H."/>
        </authorList>
    </citation>
    <scope>NUCLEOTIDE SEQUENCE [LARGE SCALE GENOMIC DNA]</scope>
    <source>
        <strain evidence="2 3">EB310</strain>
    </source>
</reference>
<dbReference type="KEGG" id="emv:HQR01_03745"/>
<keyword evidence="1" id="KW-0472">Membrane</keyword>